<sequence length="194" mass="21834">MTWKQGGELQPGEGEQLEHRGELRLGDGEPLEHGGKLRPGDREPREHGGELWPGYSEPLQHGGESRPGDGFTEDPGRWRGRRNAGAVHILGITWPDQKRRRDGTGRTRKQGGELQPGEGEPLEHRGEFWPGDGEPPEHGGELWPGDREPREHGRELWPGDVSLCSMVESRSQETELRRTHEKKEGEDVLEPTTF</sequence>
<protein>
    <submittedName>
        <fullName evidence="2">Uncharacterized protein</fullName>
    </submittedName>
</protein>
<feature type="compositionally biased region" description="Basic and acidic residues" evidence="1">
    <location>
        <begin position="16"/>
        <end position="49"/>
    </location>
</feature>
<feature type="compositionally biased region" description="Low complexity" evidence="1">
    <location>
        <begin position="1"/>
        <end position="14"/>
    </location>
</feature>
<name>A0AAV7QQ89_PLEWA</name>
<gene>
    <name evidence="2" type="ORF">NDU88_008267</name>
</gene>
<accession>A0AAV7QQ89</accession>
<reference evidence="2" key="1">
    <citation type="journal article" date="2022" name="bioRxiv">
        <title>Sequencing and chromosome-scale assembly of the giantPleurodeles waltlgenome.</title>
        <authorList>
            <person name="Brown T."/>
            <person name="Elewa A."/>
            <person name="Iarovenko S."/>
            <person name="Subramanian E."/>
            <person name="Araus A.J."/>
            <person name="Petzold A."/>
            <person name="Susuki M."/>
            <person name="Suzuki K.-i.T."/>
            <person name="Hayashi T."/>
            <person name="Toyoda A."/>
            <person name="Oliveira C."/>
            <person name="Osipova E."/>
            <person name="Leigh N.D."/>
            <person name="Simon A."/>
            <person name="Yun M.H."/>
        </authorList>
    </citation>
    <scope>NUCLEOTIDE SEQUENCE</scope>
    <source>
        <strain evidence="2">20211129_DDA</strain>
        <tissue evidence="2">Liver</tissue>
    </source>
</reference>
<dbReference type="Proteomes" id="UP001066276">
    <property type="component" value="Chromosome 6"/>
</dbReference>
<evidence type="ECO:0000256" key="1">
    <source>
        <dbReference type="SAM" id="MobiDB-lite"/>
    </source>
</evidence>
<evidence type="ECO:0000313" key="3">
    <source>
        <dbReference type="Proteomes" id="UP001066276"/>
    </source>
</evidence>
<feature type="region of interest" description="Disordered" evidence="1">
    <location>
        <begin position="1"/>
        <end position="194"/>
    </location>
</feature>
<feature type="compositionally biased region" description="Basic and acidic residues" evidence="1">
    <location>
        <begin position="96"/>
        <end position="105"/>
    </location>
</feature>
<comment type="caution">
    <text evidence="2">The sequence shown here is derived from an EMBL/GenBank/DDBJ whole genome shotgun (WGS) entry which is preliminary data.</text>
</comment>
<keyword evidence="3" id="KW-1185">Reference proteome</keyword>
<feature type="compositionally biased region" description="Basic and acidic residues" evidence="1">
    <location>
        <begin position="135"/>
        <end position="157"/>
    </location>
</feature>
<proteinExistence type="predicted"/>
<evidence type="ECO:0000313" key="2">
    <source>
        <dbReference type="EMBL" id="KAJ1141939.1"/>
    </source>
</evidence>
<dbReference type="EMBL" id="JANPWB010000010">
    <property type="protein sequence ID" value="KAJ1141939.1"/>
    <property type="molecule type" value="Genomic_DNA"/>
</dbReference>
<feature type="compositionally biased region" description="Basic and acidic residues" evidence="1">
    <location>
        <begin position="170"/>
        <end position="186"/>
    </location>
</feature>
<organism evidence="2 3">
    <name type="scientific">Pleurodeles waltl</name>
    <name type="common">Iberian ribbed newt</name>
    <dbReference type="NCBI Taxonomy" id="8319"/>
    <lineage>
        <taxon>Eukaryota</taxon>
        <taxon>Metazoa</taxon>
        <taxon>Chordata</taxon>
        <taxon>Craniata</taxon>
        <taxon>Vertebrata</taxon>
        <taxon>Euteleostomi</taxon>
        <taxon>Amphibia</taxon>
        <taxon>Batrachia</taxon>
        <taxon>Caudata</taxon>
        <taxon>Salamandroidea</taxon>
        <taxon>Salamandridae</taxon>
        <taxon>Pleurodelinae</taxon>
        <taxon>Pleurodeles</taxon>
    </lineage>
</organism>
<dbReference type="AlphaFoldDB" id="A0AAV7QQ89"/>